<gene>
    <name evidence="2" type="ORF">BURMUCGD2_5960</name>
</gene>
<comment type="caution">
    <text evidence="2">The sequence shown here is derived from an EMBL/GenBank/DDBJ whole genome shotgun (WGS) entry which is preliminary data.</text>
</comment>
<evidence type="ECO:0000313" key="2">
    <source>
        <dbReference type="EMBL" id="EEE08820.1"/>
    </source>
</evidence>
<evidence type="ECO:0000256" key="1">
    <source>
        <dbReference type="SAM" id="MobiDB-lite"/>
    </source>
</evidence>
<dbReference type="Proteomes" id="UP000004535">
    <property type="component" value="Unassembled WGS sequence"/>
</dbReference>
<reference evidence="2 3" key="1">
    <citation type="journal article" date="2012" name="J. Bacteriol.">
        <title>Draft Genome Sequence Determination for Cystic Fibrosis and Chronic Granulomatous Disease Burkholderia multivorans Isolates.</title>
        <authorList>
            <person name="Varga J.J."/>
            <person name="Losada L."/>
            <person name="Zelazny A.M."/>
            <person name="Brinkac L."/>
            <person name="Harkins D."/>
            <person name="Radune D."/>
            <person name="Hostetler J."/>
            <person name="Sampaio E.P."/>
            <person name="Ronning C.M."/>
            <person name="Nierman W.C."/>
            <person name="Greenberg D.E."/>
            <person name="Holland S.M."/>
            <person name="Goldberg J.B."/>
        </authorList>
    </citation>
    <scope>NUCLEOTIDE SEQUENCE [LARGE SCALE GENOMIC DNA]</scope>
    <source>
        <strain evidence="2 3">CGD2</strain>
    </source>
</reference>
<evidence type="ECO:0000313" key="3">
    <source>
        <dbReference type="Proteomes" id="UP000004535"/>
    </source>
</evidence>
<feature type="compositionally biased region" description="Basic residues" evidence="1">
    <location>
        <begin position="16"/>
        <end position="28"/>
    </location>
</feature>
<feature type="region of interest" description="Disordered" evidence="1">
    <location>
        <begin position="12"/>
        <end position="33"/>
    </location>
</feature>
<protein>
    <submittedName>
        <fullName evidence="2">Uncharacterized protein</fullName>
    </submittedName>
</protein>
<organism evidence="2 3">
    <name type="scientific">Burkholderia multivorans CGD2</name>
    <dbReference type="NCBI Taxonomy" id="513052"/>
    <lineage>
        <taxon>Bacteria</taxon>
        <taxon>Pseudomonadati</taxon>
        <taxon>Pseudomonadota</taxon>
        <taxon>Betaproteobacteria</taxon>
        <taxon>Burkholderiales</taxon>
        <taxon>Burkholderiaceae</taxon>
        <taxon>Burkholderia</taxon>
        <taxon>Burkholderia cepacia complex</taxon>
    </lineage>
</organism>
<sequence>MRTVIGPAFVSQSATHCRRRSSPGRTRRAPVVGGAGCRPADAAGDARRRVLSPIRAIACRVHPAQTALASSICRTSS</sequence>
<dbReference type="AlphaFoldDB" id="B9BLK3"/>
<proteinExistence type="predicted"/>
<name>B9BLK3_9BURK</name>
<accession>B9BLK3</accession>
<dbReference type="EMBL" id="ACFC01000002">
    <property type="protein sequence ID" value="EEE08820.1"/>
    <property type="molecule type" value="Genomic_DNA"/>
</dbReference>